<keyword evidence="3 11" id="KW-0812">Transmembrane</keyword>
<organism evidence="14 15">
    <name type="scientific">Triangularia setosa</name>
    <dbReference type="NCBI Taxonomy" id="2587417"/>
    <lineage>
        <taxon>Eukaryota</taxon>
        <taxon>Fungi</taxon>
        <taxon>Dikarya</taxon>
        <taxon>Ascomycota</taxon>
        <taxon>Pezizomycotina</taxon>
        <taxon>Sordariomycetes</taxon>
        <taxon>Sordariomycetidae</taxon>
        <taxon>Sordariales</taxon>
        <taxon>Podosporaceae</taxon>
        <taxon>Triangularia</taxon>
    </lineage>
</organism>
<evidence type="ECO:0000256" key="8">
    <source>
        <dbReference type="ARBA" id="ARBA00023136"/>
    </source>
</evidence>
<dbReference type="SMART" id="SM00382">
    <property type="entry name" value="AAA"/>
    <property type="match status" value="2"/>
</dbReference>
<feature type="domain" description="ABC transporter" evidence="12">
    <location>
        <begin position="1255"/>
        <end position="1489"/>
    </location>
</feature>
<evidence type="ECO:0000256" key="10">
    <source>
        <dbReference type="SAM" id="MobiDB-lite"/>
    </source>
</evidence>
<keyword evidence="8 11" id="KW-0472">Membrane</keyword>
<dbReference type="InterPro" id="IPR050173">
    <property type="entry name" value="ABC_transporter_C-like"/>
</dbReference>
<feature type="transmembrane region" description="Helical" evidence="11">
    <location>
        <begin position="88"/>
        <end position="108"/>
    </location>
</feature>
<dbReference type="InterPro" id="IPR027417">
    <property type="entry name" value="P-loop_NTPase"/>
</dbReference>
<feature type="region of interest" description="Disordered" evidence="10">
    <location>
        <begin position="851"/>
        <end position="898"/>
    </location>
</feature>
<dbReference type="Pfam" id="PF00005">
    <property type="entry name" value="ABC_tran"/>
    <property type="match status" value="2"/>
</dbReference>
<keyword evidence="4" id="KW-0677">Repeat</keyword>
<evidence type="ECO:0000256" key="7">
    <source>
        <dbReference type="ARBA" id="ARBA00022989"/>
    </source>
</evidence>
<evidence type="ECO:0000256" key="11">
    <source>
        <dbReference type="SAM" id="Phobius"/>
    </source>
</evidence>
<dbReference type="InterPro" id="IPR017871">
    <property type="entry name" value="ABC_transporter-like_CS"/>
</dbReference>
<dbReference type="InterPro" id="IPR011527">
    <property type="entry name" value="ABC1_TM_dom"/>
</dbReference>
<dbReference type="CDD" id="cd18604">
    <property type="entry name" value="ABC_6TM_VMR1_D2_like"/>
    <property type="match status" value="1"/>
</dbReference>
<evidence type="ECO:0000256" key="1">
    <source>
        <dbReference type="ARBA" id="ARBA00004141"/>
    </source>
</evidence>
<feature type="domain" description="ABC transporter" evidence="12">
    <location>
        <begin position="613"/>
        <end position="858"/>
    </location>
</feature>
<dbReference type="SUPFAM" id="SSF90123">
    <property type="entry name" value="ABC transporter transmembrane region"/>
    <property type="match status" value="2"/>
</dbReference>
<evidence type="ECO:0000256" key="4">
    <source>
        <dbReference type="ARBA" id="ARBA00022737"/>
    </source>
</evidence>
<dbReference type="PANTHER" id="PTHR24223:SF353">
    <property type="entry name" value="ABC TRANSPORTER ATP-BINDING PROTEIN_PERMEASE VMR1-RELATED"/>
    <property type="match status" value="1"/>
</dbReference>
<comment type="subcellular location">
    <subcellularLocation>
        <location evidence="1">Membrane</location>
        <topology evidence="1">Multi-pass membrane protein</topology>
    </subcellularLocation>
</comment>
<reference evidence="14" key="1">
    <citation type="journal article" date="2023" name="Mol. Phylogenet. Evol.">
        <title>Genome-scale phylogeny and comparative genomics of the fungal order Sordariales.</title>
        <authorList>
            <person name="Hensen N."/>
            <person name="Bonometti L."/>
            <person name="Westerberg I."/>
            <person name="Brannstrom I.O."/>
            <person name="Guillou S."/>
            <person name="Cros-Aarteil S."/>
            <person name="Calhoun S."/>
            <person name="Haridas S."/>
            <person name="Kuo A."/>
            <person name="Mondo S."/>
            <person name="Pangilinan J."/>
            <person name="Riley R."/>
            <person name="LaButti K."/>
            <person name="Andreopoulos B."/>
            <person name="Lipzen A."/>
            <person name="Chen C."/>
            <person name="Yan M."/>
            <person name="Daum C."/>
            <person name="Ng V."/>
            <person name="Clum A."/>
            <person name="Steindorff A."/>
            <person name="Ohm R.A."/>
            <person name="Martin F."/>
            <person name="Silar P."/>
            <person name="Natvig D.O."/>
            <person name="Lalanne C."/>
            <person name="Gautier V."/>
            <person name="Ament-Velasquez S.L."/>
            <person name="Kruys A."/>
            <person name="Hutchinson M.I."/>
            <person name="Powell A.J."/>
            <person name="Barry K."/>
            <person name="Miller A.N."/>
            <person name="Grigoriev I.V."/>
            <person name="Debuchy R."/>
            <person name="Gladieux P."/>
            <person name="Hiltunen Thoren M."/>
            <person name="Johannesson H."/>
        </authorList>
    </citation>
    <scope>NUCLEOTIDE SEQUENCE</scope>
    <source>
        <strain evidence="14">CBS 892.96</strain>
    </source>
</reference>
<dbReference type="InterPro" id="IPR036640">
    <property type="entry name" value="ABC1_TM_sf"/>
</dbReference>
<dbReference type="Pfam" id="PF00664">
    <property type="entry name" value="ABC_membrane"/>
    <property type="match status" value="2"/>
</dbReference>
<keyword evidence="6" id="KW-0067">ATP-binding</keyword>
<protein>
    <submittedName>
        <fullName evidence="14">ATP-dependent bile acid permease</fullName>
    </submittedName>
</protein>
<evidence type="ECO:0000256" key="6">
    <source>
        <dbReference type="ARBA" id="ARBA00022840"/>
    </source>
</evidence>
<dbReference type="CDD" id="cd03250">
    <property type="entry name" value="ABCC_MRP_domain1"/>
    <property type="match status" value="1"/>
</dbReference>
<dbReference type="PANTHER" id="PTHR24223">
    <property type="entry name" value="ATP-BINDING CASSETTE SUB-FAMILY C"/>
    <property type="match status" value="1"/>
</dbReference>
<dbReference type="FunFam" id="3.40.50.300:FF:000630">
    <property type="entry name" value="ATP-binding cassette (ABC) transporter, putative"/>
    <property type="match status" value="1"/>
</dbReference>
<dbReference type="InterPro" id="IPR003593">
    <property type="entry name" value="AAA+_ATPase"/>
</dbReference>
<feature type="transmembrane region" description="Helical" evidence="11">
    <location>
        <begin position="917"/>
        <end position="939"/>
    </location>
</feature>
<name>A0AAN6VYH1_9PEZI</name>
<dbReference type="CDD" id="cd18596">
    <property type="entry name" value="ABC_6TM_VMR1_D1_like"/>
    <property type="match status" value="1"/>
</dbReference>
<feature type="compositionally biased region" description="Basic and acidic residues" evidence="10">
    <location>
        <begin position="862"/>
        <end position="893"/>
    </location>
</feature>
<feature type="transmembrane region" description="Helical" evidence="11">
    <location>
        <begin position="417"/>
        <end position="437"/>
    </location>
</feature>
<keyword evidence="15" id="KW-1185">Reference proteome</keyword>
<sequence length="1511" mass="164816">MALEWDVAPAPAVPDFVEREANHLPNFPTSWPQQRLVSFHFLRSYSQSHLPLTILLASGVLLAWQLRKTSFAQQRTAQQRTAQTPAKSVHGVFLTALEGLLLATALSLSRDGLAASASASSWVGITFGSYLGGLYVLALLPPSGLEHAGRTARYHSAALYAISLLVTTETSGAGSTATKVSSALLVTALLSPRSPQKDGRLELNATSESQSSIFGLWAFAWLDGMLFKAWCTGSLQSQDVPEPALLSTADKRVFRTKPGSASLVHTLLRHFGPQLAVQGVVAVAWAVLTFMPTLLLRSILQFVEGPTESSIQEAQGYLVLVFATSALASAAEARTIWLGQKIGLRLKTILIGEVYQKALRRPVAVGSSKDGPGGQTADIGTIMNLFTDDINQLADLGANMHQVWASVPIQIVMAVTLLYWTLGLSAFVGITLMALMVPVNTRIAQSLGAIQMQVMAASDIRIQSTTEMIRSIRVIKLIAWDSLFRQKIGDQRGAELRVLRARYMLWSTSATIWYGLPLLITFSSFFCYTIIGGKSLTPSITFTSLSLFNLLKSPIDDLISIIGRVQGSLVAIGRVQNFLDEEETEKYQVLGSPTGHQVEIGFEHATLFWPGQSKATDLSSTDGKTTESHKSFTLKNLDLKFKVGKLNIVIGATGSGKSSLLYALLGEMPLVSGNVRMPAAVSREALPQDEKTGLVEGVAFCAQEAWLTNNTVRNNILFGQPLNEERYKAVLQACALEPDLKLLPRSDLTSVGEGGVSLSGGQKQRVSLARAVYSNSRHLLLDDCLSAVDAHTASWIFQRCIVGRLMQGRTCILATHNVALTAPGADYIVRIDNGTVVVTGSQQDLVAQGQLPELENGPGKHVTHEEVPGDGEADHKPAEEKEGEGREKSDSHVAEPAGPNTRQTIIKYLAFMGGWKYWIFMVVFFAAQQVGSITVNWWIQRLSSATVEVQRRAADETVDESGPTSPWSLEHYFTMYALLLAVYFVVGFMRLYILSVGSLTASARIHGSLLKSVLSAALNFFDDKSFGQLIGLFSGDMRTVDQDLAVLAIATLHFVGSLMATTILIVVITPQFLLPAILISLVYYFIAKVYIYSSSDLKTLESTRQSPVLQHLGETLSGIVTIRAYGAEREYLANSSALLRKLNQPSFFLGATERWLVLRLSLTSAFVSLFAGSFSIRSNGDAGTIGLSMSYAIVFSEQVLWLIRYYMVTTQNMTATNAVIFGLQRVCGGLDESAEAQEAKSATEPSQEWPQSGLVEYRAVSARYAAHLNPVLRDLSFQVRPLERVGIVGRTGAGKSSLVLTLLRGLEIESGQILIDGLNTKTIDLHALRSRLAYVPQDPTLFAGTVRLNLDPYNEHTDKEVLDALTRVGLLDSREERGKFTDLSFTLTEKGSNISQGQRQLVCIARAVLKGSKVIVLDEATASIDHESDLKIQACIRSMDATVITIAHRLRTVIDYDRILSLDAGRVKECDHSWQLLQHKNGIFKGMCDAAVDRKKLFALSKAAWDTRQTV</sequence>
<feature type="transmembrane region" description="Helical" evidence="11">
    <location>
        <begin position="512"/>
        <end position="531"/>
    </location>
</feature>
<keyword evidence="7 11" id="KW-1133">Transmembrane helix</keyword>
<feature type="transmembrane region" description="Helical" evidence="11">
    <location>
        <begin position="275"/>
        <end position="296"/>
    </location>
</feature>
<feature type="transmembrane region" description="Helical" evidence="11">
    <location>
        <begin position="1044"/>
        <end position="1066"/>
    </location>
</feature>
<dbReference type="PROSITE" id="PS50929">
    <property type="entry name" value="ABC_TM1F"/>
    <property type="match status" value="2"/>
</dbReference>
<feature type="transmembrane region" description="Helical" evidence="11">
    <location>
        <begin position="973"/>
        <end position="994"/>
    </location>
</feature>
<reference evidence="14" key="2">
    <citation type="submission" date="2023-05" db="EMBL/GenBank/DDBJ databases">
        <authorList>
            <consortium name="Lawrence Berkeley National Laboratory"/>
            <person name="Steindorff A."/>
            <person name="Hensen N."/>
            <person name="Bonometti L."/>
            <person name="Westerberg I."/>
            <person name="Brannstrom I.O."/>
            <person name="Guillou S."/>
            <person name="Cros-Aarteil S."/>
            <person name="Calhoun S."/>
            <person name="Haridas S."/>
            <person name="Kuo A."/>
            <person name="Mondo S."/>
            <person name="Pangilinan J."/>
            <person name="Riley R."/>
            <person name="Labutti K."/>
            <person name="Andreopoulos B."/>
            <person name="Lipzen A."/>
            <person name="Chen C."/>
            <person name="Yanf M."/>
            <person name="Daum C."/>
            <person name="Ng V."/>
            <person name="Clum A."/>
            <person name="Ohm R."/>
            <person name="Martin F."/>
            <person name="Silar P."/>
            <person name="Natvig D."/>
            <person name="Lalanne C."/>
            <person name="Gautier V."/>
            <person name="Ament-Velasquez S.L."/>
            <person name="Kruys A."/>
            <person name="Hutchinson M.I."/>
            <person name="Powell A.J."/>
            <person name="Barry K."/>
            <person name="Miller A.N."/>
            <person name="Grigoriev I.V."/>
            <person name="Debuchy R."/>
            <person name="Gladieux P."/>
            <person name="Thoren M.H."/>
            <person name="Johannesson H."/>
        </authorList>
    </citation>
    <scope>NUCLEOTIDE SEQUENCE</scope>
    <source>
        <strain evidence="14">CBS 892.96</strain>
    </source>
</reference>
<comment type="caution">
    <text evidence="14">The sequence shown here is derived from an EMBL/GenBank/DDBJ whole genome shotgun (WGS) entry which is preliminary data.</text>
</comment>
<evidence type="ECO:0000313" key="15">
    <source>
        <dbReference type="Proteomes" id="UP001302321"/>
    </source>
</evidence>
<feature type="domain" description="ABC transmembrane type-1" evidence="13">
    <location>
        <begin position="280"/>
        <end position="567"/>
    </location>
</feature>
<dbReference type="CDD" id="cd03244">
    <property type="entry name" value="ABCC_MRP_domain2"/>
    <property type="match status" value="1"/>
</dbReference>
<dbReference type="FunFam" id="1.20.1560.10:FF:000013">
    <property type="entry name" value="ABC transporter C family member 2"/>
    <property type="match status" value="1"/>
</dbReference>
<dbReference type="SUPFAM" id="SSF52540">
    <property type="entry name" value="P-loop containing nucleoside triphosphate hydrolases"/>
    <property type="match status" value="2"/>
</dbReference>
<dbReference type="GO" id="GO:0016887">
    <property type="term" value="F:ATP hydrolysis activity"/>
    <property type="evidence" value="ECO:0007669"/>
    <property type="project" value="InterPro"/>
</dbReference>
<dbReference type="EMBL" id="MU866514">
    <property type="protein sequence ID" value="KAK4171731.1"/>
    <property type="molecule type" value="Genomic_DNA"/>
</dbReference>
<evidence type="ECO:0000259" key="13">
    <source>
        <dbReference type="PROSITE" id="PS50929"/>
    </source>
</evidence>
<dbReference type="InterPro" id="IPR003439">
    <property type="entry name" value="ABC_transporter-like_ATP-bd"/>
</dbReference>
<keyword evidence="9" id="KW-0325">Glycoprotein</keyword>
<dbReference type="Proteomes" id="UP001302321">
    <property type="component" value="Unassembled WGS sequence"/>
</dbReference>
<evidence type="ECO:0000256" key="3">
    <source>
        <dbReference type="ARBA" id="ARBA00022692"/>
    </source>
</evidence>
<feature type="transmembrane region" description="Helical" evidence="11">
    <location>
        <begin position="49"/>
        <end position="67"/>
    </location>
</feature>
<evidence type="ECO:0000313" key="14">
    <source>
        <dbReference type="EMBL" id="KAK4171731.1"/>
    </source>
</evidence>
<evidence type="ECO:0000259" key="12">
    <source>
        <dbReference type="PROSITE" id="PS50893"/>
    </source>
</evidence>
<gene>
    <name evidence="14" type="ORF">QBC36DRAFT_198674</name>
</gene>
<feature type="transmembrane region" description="Helical" evidence="11">
    <location>
        <begin position="1156"/>
        <end position="1176"/>
    </location>
</feature>
<dbReference type="FunFam" id="1.20.1560.10:FF:000006">
    <property type="entry name" value="ATP-binding cassette, sub-family C (CFTR/MRP), member 9"/>
    <property type="match status" value="1"/>
</dbReference>
<evidence type="ECO:0000256" key="9">
    <source>
        <dbReference type="ARBA" id="ARBA00023180"/>
    </source>
</evidence>
<proteinExistence type="predicted"/>
<accession>A0AAN6VYH1</accession>
<feature type="transmembrane region" description="Helical" evidence="11">
    <location>
        <begin position="1182"/>
        <end position="1203"/>
    </location>
</feature>
<dbReference type="PROSITE" id="PS50893">
    <property type="entry name" value="ABC_TRANSPORTER_2"/>
    <property type="match status" value="2"/>
</dbReference>
<dbReference type="FunFam" id="3.40.50.300:FF:000825">
    <property type="entry name" value="ABC bile acid transporter"/>
    <property type="match status" value="1"/>
</dbReference>
<dbReference type="PROSITE" id="PS00211">
    <property type="entry name" value="ABC_TRANSPORTER_1"/>
    <property type="match status" value="2"/>
</dbReference>
<dbReference type="GO" id="GO:0140359">
    <property type="term" value="F:ABC-type transporter activity"/>
    <property type="evidence" value="ECO:0007669"/>
    <property type="project" value="InterPro"/>
</dbReference>
<dbReference type="Gene3D" id="3.40.50.300">
    <property type="entry name" value="P-loop containing nucleotide triphosphate hydrolases"/>
    <property type="match status" value="2"/>
</dbReference>
<evidence type="ECO:0000256" key="2">
    <source>
        <dbReference type="ARBA" id="ARBA00022448"/>
    </source>
</evidence>
<feature type="transmembrane region" description="Helical" evidence="11">
    <location>
        <begin position="120"/>
        <end position="140"/>
    </location>
</feature>
<keyword evidence="2" id="KW-0813">Transport</keyword>
<feature type="domain" description="ABC transmembrane type-1" evidence="13">
    <location>
        <begin position="919"/>
        <end position="1211"/>
    </location>
</feature>
<dbReference type="GO" id="GO:0000329">
    <property type="term" value="C:fungal-type vacuole membrane"/>
    <property type="evidence" value="ECO:0007669"/>
    <property type="project" value="TreeGrafter"/>
</dbReference>
<feature type="transmembrane region" description="Helical" evidence="11">
    <location>
        <begin position="316"/>
        <end position="337"/>
    </location>
</feature>
<keyword evidence="5" id="KW-0547">Nucleotide-binding</keyword>
<dbReference type="Gene3D" id="1.20.1560.10">
    <property type="entry name" value="ABC transporter type 1, transmembrane domain"/>
    <property type="match status" value="2"/>
</dbReference>
<dbReference type="GO" id="GO:0005524">
    <property type="term" value="F:ATP binding"/>
    <property type="evidence" value="ECO:0007669"/>
    <property type="project" value="UniProtKB-KW"/>
</dbReference>
<evidence type="ECO:0000256" key="5">
    <source>
        <dbReference type="ARBA" id="ARBA00022741"/>
    </source>
</evidence>
<feature type="transmembrane region" description="Helical" evidence="11">
    <location>
        <begin position="1072"/>
        <end position="1091"/>
    </location>
</feature>